<keyword evidence="3" id="KW-0418">Kinase</keyword>
<gene>
    <name evidence="6" type="ORF">Nepgr_001163</name>
</gene>
<dbReference type="AlphaFoldDB" id="A0AAD3P3Z5"/>
<dbReference type="GO" id="GO:0005524">
    <property type="term" value="F:ATP binding"/>
    <property type="evidence" value="ECO:0007669"/>
    <property type="project" value="UniProtKB-KW"/>
</dbReference>
<evidence type="ECO:0000256" key="4">
    <source>
        <dbReference type="ARBA" id="ARBA00022840"/>
    </source>
</evidence>
<dbReference type="InterPro" id="IPR052059">
    <property type="entry name" value="CR_Ser/Thr_kinase"/>
</dbReference>
<dbReference type="Proteomes" id="UP001279734">
    <property type="component" value="Unassembled WGS sequence"/>
</dbReference>
<protein>
    <submittedName>
        <fullName evidence="6">Uncharacterized protein</fullName>
    </submittedName>
</protein>
<dbReference type="PANTHER" id="PTHR47973">
    <property type="entry name" value="CYSTEINE-RICH RECEPTOR-LIKE PROTEIN KINASE 3"/>
    <property type="match status" value="1"/>
</dbReference>
<dbReference type="Gene3D" id="1.10.510.10">
    <property type="entry name" value="Transferase(Phosphotransferase) domain 1"/>
    <property type="match status" value="1"/>
</dbReference>
<evidence type="ECO:0000256" key="1">
    <source>
        <dbReference type="ARBA" id="ARBA00022679"/>
    </source>
</evidence>
<proteinExistence type="predicted"/>
<dbReference type="GO" id="GO:0016301">
    <property type="term" value="F:kinase activity"/>
    <property type="evidence" value="ECO:0007669"/>
    <property type="project" value="UniProtKB-KW"/>
</dbReference>
<name>A0AAD3P3Z5_NEPGR</name>
<accession>A0AAD3P3Z5</accession>
<evidence type="ECO:0000256" key="2">
    <source>
        <dbReference type="ARBA" id="ARBA00022741"/>
    </source>
</evidence>
<reference evidence="6" key="1">
    <citation type="submission" date="2023-05" db="EMBL/GenBank/DDBJ databases">
        <title>Nepenthes gracilis genome sequencing.</title>
        <authorList>
            <person name="Fukushima K."/>
        </authorList>
    </citation>
    <scope>NUCLEOTIDE SEQUENCE</scope>
    <source>
        <strain evidence="6">SING2019-196</strain>
    </source>
</reference>
<comment type="caution">
    <text evidence="6">The sequence shown here is derived from an EMBL/GenBank/DDBJ whole genome shotgun (WGS) entry which is preliminary data.</text>
</comment>
<feature type="region of interest" description="Disordered" evidence="5">
    <location>
        <begin position="95"/>
        <end position="118"/>
    </location>
</feature>
<keyword evidence="4" id="KW-0067">ATP-binding</keyword>
<keyword evidence="2" id="KW-0547">Nucleotide-binding</keyword>
<evidence type="ECO:0000313" key="6">
    <source>
        <dbReference type="EMBL" id="GMG99323.1"/>
    </source>
</evidence>
<evidence type="ECO:0000256" key="5">
    <source>
        <dbReference type="SAM" id="MobiDB-lite"/>
    </source>
</evidence>
<keyword evidence="1" id="KW-0808">Transferase</keyword>
<sequence>MDFIFTCFQAWYLHENNRDIELVDERLSEFSENEVKRVIEIALLCTQTSPAQRPPMSRVVVMLSGDIEVGTIASKPGYLTDLKLGDSIFLSNETSNSKAADSSMDTSGHNDLESSPLNATEILENQIIEEGR</sequence>
<evidence type="ECO:0000256" key="3">
    <source>
        <dbReference type="ARBA" id="ARBA00022777"/>
    </source>
</evidence>
<evidence type="ECO:0000313" key="7">
    <source>
        <dbReference type="Proteomes" id="UP001279734"/>
    </source>
</evidence>
<keyword evidence="7" id="KW-1185">Reference proteome</keyword>
<dbReference type="EMBL" id="BSYO01000001">
    <property type="protein sequence ID" value="GMG99323.1"/>
    <property type="molecule type" value="Genomic_DNA"/>
</dbReference>
<organism evidence="6 7">
    <name type="scientific">Nepenthes gracilis</name>
    <name type="common">Slender pitcher plant</name>
    <dbReference type="NCBI Taxonomy" id="150966"/>
    <lineage>
        <taxon>Eukaryota</taxon>
        <taxon>Viridiplantae</taxon>
        <taxon>Streptophyta</taxon>
        <taxon>Embryophyta</taxon>
        <taxon>Tracheophyta</taxon>
        <taxon>Spermatophyta</taxon>
        <taxon>Magnoliopsida</taxon>
        <taxon>eudicotyledons</taxon>
        <taxon>Gunneridae</taxon>
        <taxon>Pentapetalae</taxon>
        <taxon>Caryophyllales</taxon>
        <taxon>Nepenthaceae</taxon>
        <taxon>Nepenthes</taxon>
    </lineage>
</organism>